<evidence type="ECO:0000313" key="3">
    <source>
        <dbReference type="EMBL" id="CUO02546.1"/>
    </source>
</evidence>
<dbReference type="EMBL" id="CYYC01000054">
    <property type="protein sequence ID" value="CUN19872.1"/>
    <property type="molecule type" value="Genomic_DNA"/>
</dbReference>
<reference evidence="4 5" key="1">
    <citation type="submission" date="2015-09" db="EMBL/GenBank/DDBJ databases">
        <authorList>
            <consortium name="Pathogen Informatics"/>
        </authorList>
    </citation>
    <scope>NUCLEOTIDE SEQUENCE [LARGE SCALE GENOMIC DNA]</scope>
    <source>
        <strain evidence="3 5">2789STDY5834835</strain>
        <strain evidence="2 4">2789STDY5834966</strain>
    </source>
</reference>
<sequence length="327" mass="37761">MFYRCKSCGGNVIYDPKKKAMVCESCGNGGEPDLISQEKKHVCNNCGAEIEADKIDLSLKCPYCGTYVIFEDRMENEYEPNLVLPFALDKHKALDLLKEKFAKQMFLPGNFCAASTIESMQGLYVPFWMYDLHTHVHFEGEADKVRTWDEDDYECTETSTYRILRDFDVDYDKIPVDASKVMPDKMMDLMEPYKYGELGDFDAKYLSGFQAEVYDEDKNTLLPRAKKKADKYSQKYLSSYNVEYDAVRPTVNDKKSTEKESFYSFLPVWRYVYRYQGKNYEFYVNGQTGKAVGEAPTSTGKIIAWFIAVFGSLFFTVEMLLYLLGVL</sequence>
<protein>
    <submittedName>
        <fullName evidence="2">DNA-directed RNA polymerase subunit P</fullName>
    </submittedName>
</protein>
<dbReference type="AlphaFoldDB" id="A0A173UXQ4"/>
<name>A0A173UXQ4_9FIRM</name>
<evidence type="ECO:0000313" key="2">
    <source>
        <dbReference type="EMBL" id="CUN19872.1"/>
    </source>
</evidence>
<keyword evidence="2" id="KW-0240">DNA-directed RNA polymerase</keyword>
<evidence type="ECO:0000313" key="5">
    <source>
        <dbReference type="Proteomes" id="UP000095679"/>
    </source>
</evidence>
<dbReference type="InterPro" id="IPR029040">
    <property type="entry name" value="RPABC4/Spt4"/>
</dbReference>
<keyword evidence="1" id="KW-0812">Transmembrane</keyword>
<gene>
    <name evidence="3" type="ORF">ERS852450_01029</name>
    <name evidence="2" type="ORF">ERS852578_02827</name>
</gene>
<dbReference type="Gene3D" id="2.20.28.30">
    <property type="entry name" value="RNA polymerase ii, chain L"/>
    <property type="match status" value="1"/>
</dbReference>
<keyword evidence="1" id="KW-1133">Transmembrane helix</keyword>
<accession>A0A173UXQ4</accession>
<dbReference type="RefSeq" id="WP_005346014.1">
    <property type="nucleotide sequence ID" value="NZ_BLYK01000105.1"/>
</dbReference>
<dbReference type="SUPFAM" id="SSF63393">
    <property type="entry name" value="RNA polymerase subunits"/>
    <property type="match status" value="1"/>
</dbReference>
<evidence type="ECO:0000256" key="1">
    <source>
        <dbReference type="SAM" id="Phobius"/>
    </source>
</evidence>
<dbReference type="EMBL" id="CYZL01000007">
    <property type="protein sequence ID" value="CUO02546.1"/>
    <property type="molecule type" value="Genomic_DNA"/>
</dbReference>
<feature type="transmembrane region" description="Helical" evidence="1">
    <location>
        <begin position="302"/>
        <end position="324"/>
    </location>
</feature>
<proteinExistence type="predicted"/>
<organism evidence="2 4">
    <name type="scientific">Anaerobutyricum hallii</name>
    <dbReference type="NCBI Taxonomy" id="39488"/>
    <lineage>
        <taxon>Bacteria</taxon>
        <taxon>Bacillati</taxon>
        <taxon>Bacillota</taxon>
        <taxon>Clostridia</taxon>
        <taxon>Lachnospirales</taxon>
        <taxon>Lachnospiraceae</taxon>
        <taxon>Anaerobutyricum</taxon>
    </lineage>
</organism>
<dbReference type="Proteomes" id="UP000095679">
    <property type="component" value="Unassembled WGS sequence"/>
</dbReference>
<dbReference type="GeneID" id="75049589"/>
<dbReference type="Proteomes" id="UP000095390">
    <property type="component" value="Unassembled WGS sequence"/>
</dbReference>
<dbReference type="GO" id="GO:0000428">
    <property type="term" value="C:DNA-directed RNA polymerase complex"/>
    <property type="evidence" value="ECO:0007669"/>
    <property type="project" value="UniProtKB-KW"/>
</dbReference>
<evidence type="ECO:0000313" key="4">
    <source>
        <dbReference type="Proteomes" id="UP000095390"/>
    </source>
</evidence>
<keyword evidence="2" id="KW-0804">Transcription</keyword>
<keyword evidence="1" id="KW-0472">Membrane</keyword>